<evidence type="ECO:0000256" key="9">
    <source>
        <dbReference type="ARBA" id="ARBA00022898"/>
    </source>
</evidence>
<keyword evidence="8 11" id="KW-0093">Biotin biosynthesis</keyword>
<dbReference type="FunFam" id="3.40.640.10:FF:000078">
    <property type="entry name" value="Adenosylmethionine-8-amino-7-oxononanoate aminotransferase"/>
    <property type="match status" value="1"/>
</dbReference>
<evidence type="ECO:0000256" key="7">
    <source>
        <dbReference type="ARBA" id="ARBA00022691"/>
    </source>
</evidence>
<comment type="cofactor">
    <cofactor evidence="1 11">
        <name>pyridoxal 5'-phosphate</name>
        <dbReference type="ChEBI" id="CHEBI:597326"/>
    </cofactor>
</comment>
<dbReference type="EC" id="2.6.1.62" evidence="11"/>
<dbReference type="Gene3D" id="3.90.1150.10">
    <property type="entry name" value="Aspartate Aminotransferase, domain 1"/>
    <property type="match status" value="1"/>
</dbReference>
<dbReference type="SUPFAM" id="SSF53383">
    <property type="entry name" value="PLP-dependent transferases"/>
    <property type="match status" value="1"/>
</dbReference>
<feature type="binding site" evidence="11">
    <location>
        <position position="251"/>
    </location>
    <ligand>
        <name>pyridoxal 5'-phosphate</name>
        <dbReference type="ChEBI" id="CHEBI:597326"/>
    </ligand>
</feature>
<evidence type="ECO:0000256" key="3">
    <source>
        <dbReference type="ARBA" id="ARBA00011738"/>
    </source>
</evidence>
<keyword evidence="7 11" id="KW-0949">S-adenosyl-L-methionine</keyword>
<keyword evidence="4 11" id="KW-0963">Cytoplasm</keyword>
<dbReference type="HAMAP" id="MF_00834">
    <property type="entry name" value="BioA"/>
    <property type="match status" value="1"/>
</dbReference>
<evidence type="ECO:0000256" key="11">
    <source>
        <dbReference type="HAMAP-Rule" id="MF_00834"/>
    </source>
</evidence>
<dbReference type="GO" id="GO:0008168">
    <property type="term" value="F:methyltransferase activity"/>
    <property type="evidence" value="ECO:0007669"/>
    <property type="project" value="InterPro"/>
</dbReference>
<dbReference type="CDD" id="cd00610">
    <property type="entry name" value="OAT_like"/>
    <property type="match status" value="1"/>
</dbReference>
<dbReference type="GO" id="GO:0009102">
    <property type="term" value="P:biotin biosynthetic process"/>
    <property type="evidence" value="ECO:0007669"/>
    <property type="project" value="UniProtKB-UniRule"/>
</dbReference>
<feature type="binding site" evidence="11">
    <location>
        <position position="411"/>
    </location>
    <ligand>
        <name>substrate</name>
    </ligand>
</feature>
<comment type="similarity">
    <text evidence="10 11">Belongs to the class-III pyridoxal-phosphate-dependent aminotransferase family. BioA subfamily.</text>
</comment>
<dbReference type="InterPro" id="IPR049704">
    <property type="entry name" value="Aminotrans_3_PPA_site"/>
</dbReference>
<dbReference type="GO" id="GO:0032259">
    <property type="term" value="P:methylation"/>
    <property type="evidence" value="ECO:0007669"/>
    <property type="project" value="InterPro"/>
</dbReference>
<feature type="binding site" evidence="11">
    <location>
        <begin position="112"/>
        <end position="113"/>
    </location>
    <ligand>
        <name>pyridoxal 5'-phosphate</name>
        <dbReference type="ChEBI" id="CHEBI:597326"/>
    </ligand>
</feature>
<evidence type="ECO:0000256" key="6">
    <source>
        <dbReference type="ARBA" id="ARBA00022679"/>
    </source>
</evidence>
<keyword evidence="5 11" id="KW-0032">Aminotransferase</keyword>
<keyword evidence="13" id="KW-1185">Reference proteome</keyword>
<sequence length="448" mass="51243">MNLVDKDLKYIWHPASQMKDYEDLKPIVIEKGEGLYIYDIDGNRYLDAISSWWCNLFGHSNKRINSAIMNQINKIEHVIFANFSNIPAIELSERLVRITPDRLEKVFFADNGSSAVEVALKMSFHYHQQIGKEKKKRFVGLSDAYHGETLGALSVGDLDRYSKVYKPLMIDTLRVEGPDCYRCPYKKHRDECNSECFEHMDKTLRENHEDISAVIIEPIIQGAAGMKIYSPIYLKKLRVLCDKYDINIIADEIAVGYGRTGKMFACEHAGISPDIMCLSKGLTAGYLPMSVVMTSNKLYNAFYGDYNDGKAFLHSHTYSGNALGCAVALEVLKMFEEDNVIEMINKKALLLNKIVKEELSDNPWIGEIRSIGLINAIELVKDKKNKDPFPHEERIGYEIYKIGLKKGIVLRPIGNVLYFNPPYIIEEDEMREMVRLCKESIKEKINHS</sequence>
<dbReference type="PROSITE" id="PS00600">
    <property type="entry name" value="AA_TRANSFER_CLASS_3"/>
    <property type="match status" value="1"/>
</dbReference>
<organism evidence="12 13">
    <name type="scientific">Clostridium gasigenes</name>
    <dbReference type="NCBI Taxonomy" id="94869"/>
    <lineage>
        <taxon>Bacteria</taxon>
        <taxon>Bacillati</taxon>
        <taxon>Bacillota</taxon>
        <taxon>Clostridia</taxon>
        <taxon>Eubacteriales</taxon>
        <taxon>Clostridiaceae</taxon>
        <taxon>Clostridium</taxon>
    </lineage>
</organism>
<dbReference type="Pfam" id="PF00202">
    <property type="entry name" value="Aminotran_3"/>
    <property type="match status" value="1"/>
</dbReference>
<keyword evidence="9 11" id="KW-0663">Pyridoxal phosphate</keyword>
<evidence type="ECO:0000256" key="10">
    <source>
        <dbReference type="ARBA" id="ARBA00060970"/>
    </source>
</evidence>
<dbReference type="InterPro" id="IPR015424">
    <property type="entry name" value="PyrdxlP-dep_Trfase"/>
</dbReference>
<dbReference type="GO" id="GO:0030170">
    <property type="term" value="F:pyridoxal phosphate binding"/>
    <property type="evidence" value="ECO:0007669"/>
    <property type="project" value="UniProtKB-UniRule"/>
</dbReference>
<accession>A0A1H0VQV0</accession>
<comment type="catalytic activity">
    <reaction evidence="11">
        <text>(8S)-8-amino-7-oxononanoate + S-adenosyl-L-methionine = S-adenosyl-4-methylsulfanyl-2-oxobutanoate + (7R,8S)-7,8-diammoniononanoate</text>
        <dbReference type="Rhea" id="RHEA:16861"/>
        <dbReference type="ChEBI" id="CHEBI:16490"/>
        <dbReference type="ChEBI" id="CHEBI:59789"/>
        <dbReference type="ChEBI" id="CHEBI:149468"/>
        <dbReference type="ChEBI" id="CHEBI:149469"/>
        <dbReference type="EC" id="2.6.1.62"/>
    </reaction>
</comment>
<feature type="modified residue" description="N6-(pyridoxal phosphate)lysine" evidence="11">
    <location>
        <position position="280"/>
    </location>
</feature>
<feature type="binding site" evidence="11">
    <location>
        <position position="280"/>
    </location>
    <ligand>
        <name>substrate</name>
    </ligand>
</feature>
<dbReference type="GO" id="GO:0003676">
    <property type="term" value="F:nucleic acid binding"/>
    <property type="evidence" value="ECO:0007669"/>
    <property type="project" value="InterPro"/>
</dbReference>
<comment type="subunit">
    <text evidence="3 11">Homodimer.</text>
</comment>
<dbReference type="PANTHER" id="PTHR42684">
    <property type="entry name" value="ADENOSYLMETHIONINE-8-AMINO-7-OXONONANOATE AMINOTRANSFERASE"/>
    <property type="match status" value="1"/>
</dbReference>
<reference evidence="12 13" key="1">
    <citation type="submission" date="2016-10" db="EMBL/GenBank/DDBJ databases">
        <authorList>
            <person name="de Groot N.N."/>
        </authorList>
    </citation>
    <scope>NUCLEOTIDE SEQUENCE [LARGE SCALE GENOMIC DNA]</scope>
    <source>
        <strain evidence="12 13">DSM 12272</strain>
    </source>
</reference>
<evidence type="ECO:0000313" key="12">
    <source>
        <dbReference type="EMBL" id="SDP80578.1"/>
    </source>
</evidence>
<dbReference type="GO" id="GO:0004015">
    <property type="term" value="F:adenosylmethionine-8-amino-7-oxononanoate transaminase activity"/>
    <property type="evidence" value="ECO:0007669"/>
    <property type="project" value="UniProtKB-UniRule"/>
</dbReference>
<evidence type="ECO:0000256" key="5">
    <source>
        <dbReference type="ARBA" id="ARBA00022576"/>
    </source>
</evidence>
<keyword evidence="6 11" id="KW-0808">Transferase</keyword>
<dbReference type="Proteomes" id="UP000198597">
    <property type="component" value="Unassembled WGS sequence"/>
</dbReference>
<dbReference type="PANTHER" id="PTHR42684:SF17">
    <property type="entry name" value="ADENOSYLMETHIONINE-8-AMINO-7-OXONONANOATE AMINOTRANSFERASE"/>
    <property type="match status" value="1"/>
</dbReference>
<dbReference type="PROSITE" id="PS00092">
    <property type="entry name" value="N6_MTASE"/>
    <property type="match status" value="1"/>
</dbReference>
<feature type="binding site" evidence="11">
    <location>
        <position position="315"/>
    </location>
    <ligand>
        <name>substrate</name>
    </ligand>
</feature>
<dbReference type="STRING" id="94869.SAMN04488529_11849"/>
<dbReference type="AlphaFoldDB" id="A0A1H0VQV0"/>
<dbReference type="InterPro" id="IPR005815">
    <property type="entry name" value="BioA"/>
</dbReference>
<dbReference type="OrthoDB" id="9801052at2"/>
<feature type="binding site" evidence="11">
    <location>
        <position position="145"/>
    </location>
    <ligand>
        <name>substrate</name>
    </ligand>
</feature>
<feature type="binding site" evidence="11">
    <location>
        <begin position="316"/>
        <end position="317"/>
    </location>
    <ligand>
        <name>pyridoxal 5'-phosphate</name>
        <dbReference type="ChEBI" id="CHEBI:597326"/>
    </ligand>
</feature>
<dbReference type="InterPro" id="IPR002052">
    <property type="entry name" value="DNA_methylase_N6_adenine_CS"/>
</dbReference>
<dbReference type="UniPathway" id="UPA00078">
    <property type="reaction ID" value="UER00160"/>
</dbReference>
<feature type="binding site" evidence="11">
    <location>
        <position position="52"/>
    </location>
    <ligand>
        <name>substrate</name>
    </ligand>
</feature>
<gene>
    <name evidence="11" type="primary">bioA</name>
    <name evidence="12" type="ORF">SAMN04488529_11849</name>
</gene>
<comment type="subcellular location">
    <subcellularLocation>
        <location evidence="2 11">Cytoplasm</location>
    </subcellularLocation>
</comment>
<dbReference type="RefSeq" id="WP_089973054.1">
    <property type="nucleotide sequence ID" value="NZ_FNJM01000018.1"/>
</dbReference>
<proteinExistence type="inferred from homology"/>
<name>A0A1H0VQV0_9CLOT</name>
<dbReference type="InterPro" id="IPR005814">
    <property type="entry name" value="Aminotrans_3"/>
</dbReference>
<dbReference type="EMBL" id="FNJM01000018">
    <property type="protein sequence ID" value="SDP80578.1"/>
    <property type="molecule type" value="Genomic_DNA"/>
</dbReference>
<dbReference type="InterPro" id="IPR015422">
    <property type="entry name" value="PyrdxlP-dep_Trfase_small"/>
</dbReference>
<comment type="pathway">
    <text evidence="11">Cofactor biosynthesis; biotin biosynthesis; 7,8-diaminononanoate from 8-amino-7-oxononanoate (SAM route): step 1/1.</text>
</comment>
<dbReference type="NCBIfam" id="TIGR00508">
    <property type="entry name" value="bioA"/>
    <property type="match status" value="1"/>
</dbReference>
<protein>
    <recommendedName>
        <fullName evidence="11">Adenosylmethionine-8-amino-7-oxononanoate aminotransferase</fullName>
        <ecNumber evidence="11">2.6.1.62</ecNumber>
    </recommendedName>
    <alternativeName>
        <fullName evidence="11">7,8-diamino-pelargonic acid aminotransferase</fullName>
        <shortName evidence="11">DAPA AT</shortName>
        <shortName evidence="11">DAPA aminotransferase</shortName>
    </alternativeName>
    <alternativeName>
        <fullName evidence="11">7,8-diaminononanoate synthase</fullName>
        <shortName evidence="11">DANS</shortName>
    </alternativeName>
    <alternativeName>
        <fullName evidence="11">Diaminopelargonic acid synthase</fullName>
    </alternativeName>
</protein>
<comment type="function">
    <text evidence="11">Catalyzes the transfer of the alpha-amino group from S-adenosyl-L-methionine (SAM) to 7-keto-8-aminopelargonic acid (KAPA) to form 7,8-diaminopelargonic acid (DAPA). It is the only aminotransferase known to utilize SAM as an amino donor.</text>
</comment>
<feature type="site" description="Participates in the substrate recognition with KAPA and in a stacking interaction with the adenine ring of SAM" evidence="11">
    <location>
        <position position="15"/>
    </location>
</feature>
<dbReference type="Gene3D" id="3.40.640.10">
    <property type="entry name" value="Type I PLP-dependent aspartate aminotransferase-like (Major domain)"/>
    <property type="match status" value="1"/>
</dbReference>
<dbReference type="NCBIfam" id="NF004624">
    <property type="entry name" value="PRK05964.1"/>
    <property type="match status" value="1"/>
</dbReference>
<dbReference type="GO" id="GO:0005737">
    <property type="term" value="C:cytoplasm"/>
    <property type="evidence" value="ECO:0007669"/>
    <property type="project" value="UniProtKB-SubCell"/>
</dbReference>
<evidence type="ECO:0000256" key="8">
    <source>
        <dbReference type="ARBA" id="ARBA00022756"/>
    </source>
</evidence>
<evidence type="ECO:0000256" key="2">
    <source>
        <dbReference type="ARBA" id="ARBA00004496"/>
    </source>
</evidence>
<dbReference type="InterPro" id="IPR015421">
    <property type="entry name" value="PyrdxlP-dep_Trfase_major"/>
</dbReference>
<evidence type="ECO:0000313" key="13">
    <source>
        <dbReference type="Proteomes" id="UP000198597"/>
    </source>
</evidence>
<evidence type="ECO:0000256" key="1">
    <source>
        <dbReference type="ARBA" id="ARBA00001933"/>
    </source>
</evidence>
<evidence type="ECO:0000256" key="4">
    <source>
        <dbReference type="ARBA" id="ARBA00022490"/>
    </source>
</evidence>